<organism evidence="2 3">
    <name type="scientific">Protopolystoma xenopodis</name>
    <dbReference type="NCBI Taxonomy" id="117903"/>
    <lineage>
        <taxon>Eukaryota</taxon>
        <taxon>Metazoa</taxon>
        <taxon>Spiralia</taxon>
        <taxon>Lophotrochozoa</taxon>
        <taxon>Platyhelminthes</taxon>
        <taxon>Monogenea</taxon>
        <taxon>Polyopisthocotylea</taxon>
        <taxon>Polystomatidea</taxon>
        <taxon>Polystomatidae</taxon>
        <taxon>Protopolystoma</taxon>
    </lineage>
</organism>
<protein>
    <submittedName>
        <fullName evidence="2">Uncharacterized protein</fullName>
    </submittedName>
</protein>
<evidence type="ECO:0000313" key="3">
    <source>
        <dbReference type="Proteomes" id="UP000784294"/>
    </source>
</evidence>
<reference evidence="2" key="1">
    <citation type="submission" date="2018-11" db="EMBL/GenBank/DDBJ databases">
        <authorList>
            <consortium name="Pathogen Informatics"/>
        </authorList>
    </citation>
    <scope>NUCLEOTIDE SEQUENCE</scope>
</reference>
<dbReference type="Proteomes" id="UP000784294">
    <property type="component" value="Unassembled WGS sequence"/>
</dbReference>
<keyword evidence="3" id="KW-1185">Reference proteome</keyword>
<proteinExistence type="predicted"/>
<dbReference type="EMBL" id="CAAALY010274829">
    <property type="protein sequence ID" value="VEL42512.1"/>
    <property type="molecule type" value="Genomic_DNA"/>
</dbReference>
<comment type="caution">
    <text evidence="2">The sequence shown here is derived from an EMBL/GenBank/DDBJ whole genome shotgun (WGS) entry which is preliminary data.</text>
</comment>
<feature type="compositionally biased region" description="Low complexity" evidence="1">
    <location>
        <begin position="8"/>
        <end position="17"/>
    </location>
</feature>
<dbReference type="AlphaFoldDB" id="A0A3S5CVF3"/>
<name>A0A3S5CVF3_9PLAT</name>
<evidence type="ECO:0000256" key="1">
    <source>
        <dbReference type="SAM" id="MobiDB-lite"/>
    </source>
</evidence>
<feature type="region of interest" description="Disordered" evidence="1">
    <location>
        <begin position="1"/>
        <end position="47"/>
    </location>
</feature>
<feature type="compositionally biased region" description="Acidic residues" evidence="1">
    <location>
        <begin position="18"/>
        <end position="38"/>
    </location>
</feature>
<evidence type="ECO:0000313" key="2">
    <source>
        <dbReference type="EMBL" id="VEL42512.1"/>
    </source>
</evidence>
<sequence>MNDDNVDYDFNNAAAVVDDNDNIAGPDDDEDDGNDDDGGDNKRKVHSMEKTFLAARLTEIQWLHETH</sequence>
<accession>A0A3S5CVF3</accession>
<gene>
    <name evidence="2" type="ORF">PXEA_LOCUS35952</name>
</gene>